<name>A0A9N8EK50_9STRA</name>
<comment type="caution">
    <text evidence="2">The sequence shown here is derived from an EMBL/GenBank/DDBJ whole genome shotgun (WGS) entry which is preliminary data.</text>
</comment>
<gene>
    <name evidence="2" type="ORF">SEMRO_1387_G268420.1</name>
</gene>
<keyword evidence="3" id="KW-1185">Reference proteome</keyword>
<keyword evidence="1" id="KW-0732">Signal</keyword>
<accession>A0A9N8EK50</accession>
<dbReference type="AlphaFoldDB" id="A0A9N8EK50"/>
<evidence type="ECO:0000313" key="3">
    <source>
        <dbReference type="Proteomes" id="UP001153069"/>
    </source>
</evidence>
<dbReference type="EMBL" id="CAICTM010001385">
    <property type="protein sequence ID" value="CAB9523192.1"/>
    <property type="molecule type" value="Genomic_DNA"/>
</dbReference>
<evidence type="ECO:0000256" key="1">
    <source>
        <dbReference type="SAM" id="SignalP"/>
    </source>
</evidence>
<dbReference type="Proteomes" id="UP001153069">
    <property type="component" value="Unassembled WGS sequence"/>
</dbReference>
<feature type="signal peptide" evidence="1">
    <location>
        <begin position="1"/>
        <end position="30"/>
    </location>
</feature>
<evidence type="ECO:0000313" key="2">
    <source>
        <dbReference type="EMBL" id="CAB9523192.1"/>
    </source>
</evidence>
<protein>
    <submittedName>
        <fullName evidence="2">Uncharacterized protein</fullName>
    </submittedName>
</protein>
<organism evidence="2 3">
    <name type="scientific">Seminavis robusta</name>
    <dbReference type="NCBI Taxonomy" id="568900"/>
    <lineage>
        <taxon>Eukaryota</taxon>
        <taxon>Sar</taxon>
        <taxon>Stramenopiles</taxon>
        <taxon>Ochrophyta</taxon>
        <taxon>Bacillariophyta</taxon>
        <taxon>Bacillariophyceae</taxon>
        <taxon>Bacillariophycidae</taxon>
        <taxon>Naviculales</taxon>
        <taxon>Naviculaceae</taxon>
        <taxon>Seminavis</taxon>
    </lineage>
</organism>
<proteinExistence type="predicted"/>
<sequence length="123" mass="13529">MMLSPAPHNKPGAPVLAGLLVLGFFGCAMAKEMANLTNKQLKICSITGGAGVTREASKSIQTLFQSALEDVEYMRETWTETMKYNPETFSGISLEFLANSLDWEARGLPTNWTNFGCWYGLGR</sequence>
<reference evidence="2" key="1">
    <citation type="submission" date="2020-06" db="EMBL/GenBank/DDBJ databases">
        <authorList>
            <consortium name="Plant Systems Biology data submission"/>
        </authorList>
    </citation>
    <scope>NUCLEOTIDE SEQUENCE</scope>
    <source>
        <strain evidence="2">D6</strain>
    </source>
</reference>
<feature type="chain" id="PRO_5040110180" evidence="1">
    <location>
        <begin position="31"/>
        <end position="123"/>
    </location>
</feature>